<evidence type="ECO:0000256" key="1">
    <source>
        <dbReference type="SAM" id="Phobius"/>
    </source>
</evidence>
<gene>
    <name evidence="2" type="ORF">HT134_06620</name>
</gene>
<reference evidence="2 3" key="1">
    <citation type="submission" date="2020-06" db="EMBL/GenBank/DDBJ databases">
        <authorList>
            <person name="Chanama M."/>
        </authorList>
    </citation>
    <scope>NUCLEOTIDE SEQUENCE [LARGE SCALE GENOMIC DNA]</scope>
    <source>
        <strain evidence="2 3">TBRC6557</strain>
    </source>
</reference>
<keyword evidence="1" id="KW-0472">Membrane</keyword>
<accession>A0A7Y6IKF1</accession>
<keyword evidence="3" id="KW-1185">Reference proteome</keyword>
<dbReference type="EMBL" id="JABWGO010000001">
    <property type="protein sequence ID" value="NUW39807.1"/>
    <property type="molecule type" value="Genomic_DNA"/>
</dbReference>
<protein>
    <submittedName>
        <fullName evidence="2">Uncharacterized protein</fullName>
    </submittedName>
</protein>
<organism evidence="2 3">
    <name type="scientific">Nonomuraea rhodomycinica</name>
    <dbReference type="NCBI Taxonomy" id="1712872"/>
    <lineage>
        <taxon>Bacteria</taxon>
        <taxon>Bacillati</taxon>
        <taxon>Actinomycetota</taxon>
        <taxon>Actinomycetes</taxon>
        <taxon>Streptosporangiales</taxon>
        <taxon>Streptosporangiaceae</taxon>
        <taxon>Nonomuraea</taxon>
    </lineage>
</organism>
<dbReference type="Proteomes" id="UP000546126">
    <property type="component" value="Unassembled WGS sequence"/>
</dbReference>
<dbReference type="AlphaFoldDB" id="A0A7Y6IKF1"/>
<proteinExistence type="predicted"/>
<keyword evidence="1" id="KW-0812">Transmembrane</keyword>
<name>A0A7Y6IKF1_9ACTN</name>
<comment type="caution">
    <text evidence="2">The sequence shown here is derived from an EMBL/GenBank/DDBJ whole genome shotgun (WGS) entry which is preliminary data.</text>
</comment>
<feature type="transmembrane region" description="Helical" evidence="1">
    <location>
        <begin position="24"/>
        <end position="39"/>
    </location>
</feature>
<keyword evidence="1" id="KW-1133">Transmembrane helix</keyword>
<sequence>MIAQIRVYTAGNGLQEAPMQVKKVATYVLVAFVIFYLFTRPAQAASAVNGVFDGIVHGANQLAVFFTNVLA</sequence>
<evidence type="ECO:0000313" key="3">
    <source>
        <dbReference type="Proteomes" id="UP000546126"/>
    </source>
</evidence>
<dbReference type="RefSeq" id="WP_175598176.1">
    <property type="nucleotide sequence ID" value="NZ_JABWGO010000001.1"/>
</dbReference>
<evidence type="ECO:0000313" key="2">
    <source>
        <dbReference type="EMBL" id="NUW39807.1"/>
    </source>
</evidence>